<dbReference type="AlphaFoldDB" id="A0A1R2AUJ5"/>
<dbReference type="Proteomes" id="UP000187209">
    <property type="component" value="Unassembled WGS sequence"/>
</dbReference>
<proteinExistence type="predicted"/>
<dbReference type="EMBL" id="MPUH01001368">
    <property type="protein sequence ID" value="OMJ68193.1"/>
    <property type="molecule type" value="Genomic_DNA"/>
</dbReference>
<evidence type="ECO:0000313" key="1">
    <source>
        <dbReference type="EMBL" id="OMJ68193.1"/>
    </source>
</evidence>
<organism evidence="1 2">
    <name type="scientific">Stentor coeruleus</name>
    <dbReference type="NCBI Taxonomy" id="5963"/>
    <lineage>
        <taxon>Eukaryota</taxon>
        <taxon>Sar</taxon>
        <taxon>Alveolata</taxon>
        <taxon>Ciliophora</taxon>
        <taxon>Postciliodesmatophora</taxon>
        <taxon>Heterotrichea</taxon>
        <taxon>Heterotrichida</taxon>
        <taxon>Stentoridae</taxon>
        <taxon>Stentor</taxon>
    </lineage>
</organism>
<name>A0A1R2AUJ5_9CILI</name>
<comment type="caution">
    <text evidence="1">The sequence shown here is derived from an EMBL/GenBank/DDBJ whole genome shotgun (WGS) entry which is preliminary data.</text>
</comment>
<keyword evidence="2" id="KW-1185">Reference proteome</keyword>
<evidence type="ECO:0000313" key="2">
    <source>
        <dbReference type="Proteomes" id="UP000187209"/>
    </source>
</evidence>
<sequence>MMVSEGECSVSDNWIEFPIATATIVTSDGWSALITTGIYDPLIGFPSNDDDLVFNVYDFWTGKFIADTITKEIASTAFTSSNYSNLNAAFTGYYESSYTFLAVNDDYDIYLVEETYSSWIIIEVEDDEFLASQLHFRQAIFSKMDRTECRVVNAGDY</sequence>
<accession>A0A1R2AUJ5</accession>
<protein>
    <submittedName>
        <fullName evidence="1">Uncharacterized protein</fullName>
    </submittedName>
</protein>
<reference evidence="1 2" key="1">
    <citation type="submission" date="2016-11" db="EMBL/GenBank/DDBJ databases">
        <title>The macronuclear genome of Stentor coeruleus: a giant cell with tiny introns.</title>
        <authorList>
            <person name="Slabodnick M."/>
            <person name="Ruby J.G."/>
            <person name="Reiff S.B."/>
            <person name="Swart E.C."/>
            <person name="Gosai S."/>
            <person name="Prabakaran S."/>
            <person name="Witkowska E."/>
            <person name="Larue G.E."/>
            <person name="Fisher S."/>
            <person name="Freeman R.M."/>
            <person name="Gunawardena J."/>
            <person name="Chu W."/>
            <person name="Stover N.A."/>
            <person name="Gregory B.D."/>
            <person name="Nowacki M."/>
            <person name="Derisi J."/>
            <person name="Roy S.W."/>
            <person name="Marshall W.F."/>
            <person name="Sood P."/>
        </authorList>
    </citation>
    <scope>NUCLEOTIDE SEQUENCE [LARGE SCALE GENOMIC DNA]</scope>
    <source>
        <strain evidence="1">WM001</strain>
    </source>
</reference>
<gene>
    <name evidence="1" type="ORF">SteCoe_34425</name>
</gene>